<dbReference type="AlphaFoldDB" id="A0AAQ3RQQ9"/>
<protein>
    <submittedName>
        <fullName evidence="1">Uncharacterized protein</fullName>
    </submittedName>
</protein>
<name>A0AAQ3RQQ9_VIGMU</name>
<gene>
    <name evidence="1" type="ORF">V8G54_026730</name>
</gene>
<evidence type="ECO:0000313" key="1">
    <source>
        <dbReference type="EMBL" id="WVZ00661.1"/>
    </source>
</evidence>
<accession>A0AAQ3RQQ9</accession>
<keyword evidence="2" id="KW-1185">Reference proteome</keyword>
<dbReference type="Proteomes" id="UP001374535">
    <property type="component" value="Chromosome 8"/>
</dbReference>
<dbReference type="EMBL" id="CP144693">
    <property type="protein sequence ID" value="WVZ00661.1"/>
    <property type="molecule type" value="Genomic_DNA"/>
</dbReference>
<organism evidence="1 2">
    <name type="scientific">Vigna mungo</name>
    <name type="common">Black gram</name>
    <name type="synonym">Phaseolus mungo</name>
    <dbReference type="NCBI Taxonomy" id="3915"/>
    <lineage>
        <taxon>Eukaryota</taxon>
        <taxon>Viridiplantae</taxon>
        <taxon>Streptophyta</taxon>
        <taxon>Embryophyta</taxon>
        <taxon>Tracheophyta</taxon>
        <taxon>Spermatophyta</taxon>
        <taxon>Magnoliopsida</taxon>
        <taxon>eudicotyledons</taxon>
        <taxon>Gunneridae</taxon>
        <taxon>Pentapetalae</taxon>
        <taxon>rosids</taxon>
        <taxon>fabids</taxon>
        <taxon>Fabales</taxon>
        <taxon>Fabaceae</taxon>
        <taxon>Papilionoideae</taxon>
        <taxon>50 kb inversion clade</taxon>
        <taxon>NPAAA clade</taxon>
        <taxon>indigoferoid/millettioid clade</taxon>
        <taxon>Phaseoleae</taxon>
        <taxon>Vigna</taxon>
    </lineage>
</organism>
<proteinExistence type="predicted"/>
<reference evidence="1 2" key="1">
    <citation type="journal article" date="2023" name="Life. Sci Alliance">
        <title>Evolutionary insights into 3D genome organization and epigenetic landscape of Vigna mungo.</title>
        <authorList>
            <person name="Junaid A."/>
            <person name="Singh B."/>
            <person name="Bhatia S."/>
        </authorList>
    </citation>
    <scope>NUCLEOTIDE SEQUENCE [LARGE SCALE GENOMIC DNA]</scope>
    <source>
        <strain evidence="1">Urdbean</strain>
    </source>
</reference>
<sequence>MGITRKDSNYALKMKPKENIPTMKVLVYNFTSLVELSDVLYLLNETECRYIASKLLLSKEKTLSTYLIFHKGTVTVCIWKVYYAGDMMLTSFVHAYSTKQKMNVSDSVISPA</sequence>
<evidence type="ECO:0000313" key="2">
    <source>
        <dbReference type="Proteomes" id="UP001374535"/>
    </source>
</evidence>